<dbReference type="GO" id="GO:0015276">
    <property type="term" value="F:ligand-gated monoatomic ion channel activity"/>
    <property type="evidence" value="ECO:0007669"/>
    <property type="project" value="InterPro"/>
</dbReference>
<feature type="transmembrane region" description="Helical" evidence="11">
    <location>
        <begin position="482"/>
        <end position="504"/>
    </location>
</feature>
<proteinExistence type="inferred from homology"/>
<evidence type="ECO:0000256" key="11">
    <source>
        <dbReference type="RuleBase" id="RU363032"/>
    </source>
</evidence>
<feature type="transmembrane region" description="Helical" evidence="11">
    <location>
        <begin position="422"/>
        <end position="439"/>
    </location>
</feature>
<dbReference type="SUPFAM" id="SSF161098">
    <property type="entry name" value="MetI-like"/>
    <property type="match status" value="1"/>
</dbReference>
<dbReference type="Gene3D" id="3.40.190.10">
    <property type="entry name" value="Periplasmic binding protein-like II"/>
    <property type="match status" value="2"/>
</dbReference>
<comment type="similarity">
    <text evidence="3">Belongs to the binding-protein-dependent transport system permease family. HisMQ subfamily.</text>
</comment>
<dbReference type="InterPro" id="IPR043429">
    <property type="entry name" value="ArtM/GltK/GlnP/TcyL/YhdX-like"/>
</dbReference>
<evidence type="ECO:0000313" key="13">
    <source>
        <dbReference type="EMBL" id="HIV08832.1"/>
    </source>
</evidence>
<dbReference type="AlphaFoldDB" id="A0A9D1T251"/>
<dbReference type="InterPro" id="IPR001638">
    <property type="entry name" value="Solute-binding_3/MltF_N"/>
</dbReference>
<dbReference type="Gene3D" id="1.10.3720.10">
    <property type="entry name" value="MetI-like"/>
    <property type="match status" value="1"/>
</dbReference>
<dbReference type="CDD" id="cd13530">
    <property type="entry name" value="PBP2_peptides_like"/>
    <property type="match status" value="1"/>
</dbReference>
<comment type="function">
    <text evidence="1">Part of the binding-protein-dependent transport system for glutamine; probably responsible for the translocation of the substrate across the membrane.</text>
</comment>
<dbReference type="CDD" id="cd06261">
    <property type="entry name" value="TM_PBP2"/>
    <property type="match status" value="1"/>
</dbReference>
<evidence type="ECO:0000256" key="2">
    <source>
        <dbReference type="ARBA" id="ARBA00004429"/>
    </source>
</evidence>
<evidence type="ECO:0000256" key="1">
    <source>
        <dbReference type="ARBA" id="ARBA00003159"/>
    </source>
</evidence>
<protein>
    <recommendedName>
        <fullName evidence="4">Putative glutamine transport system permease protein GlnP</fullName>
    </recommendedName>
</protein>
<evidence type="ECO:0000256" key="8">
    <source>
        <dbReference type="ARBA" id="ARBA00022970"/>
    </source>
</evidence>
<dbReference type="InterPro" id="IPR000515">
    <property type="entry name" value="MetI-like"/>
</dbReference>
<dbReference type="Pfam" id="PF00497">
    <property type="entry name" value="SBP_bac_3"/>
    <property type="match status" value="1"/>
</dbReference>
<evidence type="ECO:0000259" key="12">
    <source>
        <dbReference type="PROSITE" id="PS50928"/>
    </source>
</evidence>
<evidence type="ECO:0000256" key="6">
    <source>
        <dbReference type="ARBA" id="ARBA00022475"/>
    </source>
</evidence>
<reference evidence="13" key="2">
    <citation type="journal article" date="2021" name="PeerJ">
        <title>Extensive microbial diversity within the chicken gut microbiome revealed by metagenomics and culture.</title>
        <authorList>
            <person name="Gilroy R."/>
            <person name="Ravi A."/>
            <person name="Getino M."/>
            <person name="Pursley I."/>
            <person name="Horton D.L."/>
            <person name="Alikhan N.F."/>
            <person name="Baker D."/>
            <person name="Gharbi K."/>
            <person name="Hall N."/>
            <person name="Watson M."/>
            <person name="Adriaenssens E.M."/>
            <person name="Foster-Nyarko E."/>
            <person name="Jarju S."/>
            <person name="Secka A."/>
            <person name="Antonio M."/>
            <person name="Oren A."/>
            <person name="Chaudhuri R.R."/>
            <person name="La Ragione R."/>
            <person name="Hildebrand F."/>
            <person name="Pallen M.J."/>
        </authorList>
    </citation>
    <scope>NUCLEOTIDE SEQUENCE</scope>
    <source>
        <strain evidence="13">35461</strain>
    </source>
</reference>
<organism evidence="13 14">
    <name type="scientific">Candidatus Spyradenecus faecavium</name>
    <dbReference type="NCBI Taxonomy" id="2840947"/>
    <lineage>
        <taxon>Bacteria</taxon>
        <taxon>Pseudomonadati</taxon>
        <taxon>Lentisphaerota</taxon>
        <taxon>Lentisphaeria</taxon>
        <taxon>Lentisphaerales</taxon>
        <taxon>Lentisphaeraceae</taxon>
        <taxon>Lentisphaeraceae incertae sedis</taxon>
        <taxon>Candidatus Spyradenecus</taxon>
    </lineage>
</organism>
<dbReference type="InterPro" id="IPR001320">
    <property type="entry name" value="Iontro_rcpt_C"/>
</dbReference>
<dbReference type="Pfam" id="PF00528">
    <property type="entry name" value="BPD_transp_1"/>
    <property type="match status" value="1"/>
</dbReference>
<dbReference type="SMART" id="SM00079">
    <property type="entry name" value="PBPe"/>
    <property type="match status" value="1"/>
</dbReference>
<feature type="transmembrane region" description="Helical" evidence="11">
    <location>
        <begin position="312"/>
        <end position="335"/>
    </location>
</feature>
<keyword evidence="10 11" id="KW-0472">Membrane</keyword>
<reference evidence="13" key="1">
    <citation type="submission" date="2020-10" db="EMBL/GenBank/DDBJ databases">
        <authorList>
            <person name="Gilroy R."/>
        </authorList>
    </citation>
    <scope>NUCLEOTIDE SEQUENCE</scope>
    <source>
        <strain evidence="13">35461</strain>
    </source>
</reference>
<dbReference type="Proteomes" id="UP000886845">
    <property type="component" value="Unassembled WGS sequence"/>
</dbReference>
<feature type="transmembrane region" description="Helical" evidence="11">
    <location>
        <begin position="382"/>
        <end position="401"/>
    </location>
</feature>
<dbReference type="PROSITE" id="PS50928">
    <property type="entry name" value="ABC_TM1"/>
    <property type="match status" value="1"/>
</dbReference>
<gene>
    <name evidence="13" type="ORF">IAC79_01790</name>
</gene>
<feature type="transmembrane region" description="Helical" evidence="11">
    <location>
        <begin position="355"/>
        <end position="376"/>
    </location>
</feature>
<keyword evidence="8" id="KW-0029">Amino-acid transport</keyword>
<keyword evidence="9 11" id="KW-1133">Transmembrane helix</keyword>
<dbReference type="FunFam" id="1.10.3720.10:FF:000033">
    <property type="entry name" value="Polar amino acid ABC transporter permease"/>
    <property type="match status" value="1"/>
</dbReference>
<evidence type="ECO:0000256" key="5">
    <source>
        <dbReference type="ARBA" id="ARBA00022448"/>
    </source>
</evidence>
<comment type="caution">
    <text evidence="13">The sequence shown here is derived from an EMBL/GenBank/DDBJ whole genome shotgun (WGS) entry which is preliminary data.</text>
</comment>
<dbReference type="NCBIfam" id="TIGR01726">
    <property type="entry name" value="HEQRo_perm_3TM"/>
    <property type="match status" value="1"/>
</dbReference>
<keyword evidence="6" id="KW-1003">Cell membrane</keyword>
<dbReference type="PANTHER" id="PTHR30614:SF20">
    <property type="entry name" value="GLUTAMINE TRANSPORT SYSTEM PERMEASE PROTEIN GLNP"/>
    <property type="match status" value="1"/>
</dbReference>
<evidence type="ECO:0000256" key="10">
    <source>
        <dbReference type="ARBA" id="ARBA00023136"/>
    </source>
</evidence>
<evidence type="ECO:0000256" key="4">
    <source>
        <dbReference type="ARBA" id="ARBA00016506"/>
    </source>
</evidence>
<keyword evidence="5 11" id="KW-0813">Transport</keyword>
<dbReference type="EMBL" id="DVOR01000059">
    <property type="protein sequence ID" value="HIV08832.1"/>
    <property type="molecule type" value="Genomic_DNA"/>
</dbReference>
<evidence type="ECO:0000256" key="3">
    <source>
        <dbReference type="ARBA" id="ARBA00010072"/>
    </source>
</evidence>
<name>A0A9D1T251_9BACT</name>
<evidence type="ECO:0000256" key="9">
    <source>
        <dbReference type="ARBA" id="ARBA00022989"/>
    </source>
</evidence>
<dbReference type="InterPro" id="IPR010065">
    <property type="entry name" value="AA_ABC_transptr_permease_3TM"/>
</dbReference>
<dbReference type="GO" id="GO:0006865">
    <property type="term" value="P:amino acid transport"/>
    <property type="evidence" value="ECO:0007669"/>
    <property type="project" value="UniProtKB-KW"/>
</dbReference>
<dbReference type="SMART" id="SM00062">
    <property type="entry name" value="PBPb"/>
    <property type="match status" value="1"/>
</dbReference>
<dbReference type="InterPro" id="IPR035906">
    <property type="entry name" value="MetI-like_sf"/>
</dbReference>
<dbReference type="GO" id="GO:0043190">
    <property type="term" value="C:ATP-binding cassette (ABC) transporter complex"/>
    <property type="evidence" value="ECO:0007669"/>
    <property type="project" value="InterPro"/>
</dbReference>
<accession>A0A9D1T251</accession>
<evidence type="ECO:0000313" key="14">
    <source>
        <dbReference type="Proteomes" id="UP000886845"/>
    </source>
</evidence>
<evidence type="ECO:0000256" key="7">
    <source>
        <dbReference type="ARBA" id="ARBA00022692"/>
    </source>
</evidence>
<keyword evidence="7 11" id="KW-0812">Transmembrane</keyword>
<dbReference type="SUPFAM" id="SSF53850">
    <property type="entry name" value="Periplasmic binding protein-like II"/>
    <property type="match status" value="1"/>
</dbReference>
<comment type="subcellular location">
    <subcellularLocation>
        <location evidence="2">Cell inner membrane</location>
        <topology evidence="2">Multi-pass membrane protein</topology>
    </subcellularLocation>
    <subcellularLocation>
        <location evidence="11">Cell membrane</location>
        <topology evidence="11">Multi-pass membrane protein</topology>
    </subcellularLocation>
</comment>
<feature type="non-terminal residue" evidence="13">
    <location>
        <position position="1"/>
    </location>
</feature>
<sequence>LLLALPLLLLGCREDAGPDPLRVICEATFPPYEYRAQDAIDGIDPALCSIFAACLDRPLDIQDMAFDAIIAAVSVGKADIAASGITVTQERARQVAFSDPYVTSAQVAVVPTRSPILAPADLHGRAIAVQSGSTGDLHVTRVITKTPERYKTVIDAINAVRNGKADAAVVDLQPAQVFLSKNDAPLRLLTTPVTVENYAFAFPKRDPRLRAQVNLILAKMRETGALDRLVNLYLAANETGRTDPLLHAPAIAAIRDAIANDPALRDALQALERDPSLNPPTATLATLWQDFTHALHANFVAENRWRYLLDGLGATLLITALATLIGIAIGLLVAIVRATHDMTGRLALLNLLCRIYLTVIRGTPVVVQLLIIYFVIFGSQDVSKILVAVVAFGLNSGAYVAEIIRAGIASVDKGQNEAGRSLGLTHTATMACVILPQALRNTLPALGNEFIVLLKETSVAGYIALTDLTKAGDIIRSQTYTALLPLLAVAAIYLAIVSLFAALLSRLEKRLKNHA</sequence>
<feature type="domain" description="ABC transmembrane type-1" evidence="12">
    <location>
        <begin position="312"/>
        <end position="505"/>
    </location>
</feature>
<dbReference type="PANTHER" id="PTHR30614">
    <property type="entry name" value="MEMBRANE COMPONENT OF AMINO ACID ABC TRANSPORTER"/>
    <property type="match status" value="1"/>
</dbReference>